<evidence type="ECO:0000313" key="11">
    <source>
        <dbReference type="Proteomes" id="UP001524383"/>
    </source>
</evidence>
<dbReference type="HAMAP" id="MF_01510">
    <property type="entry name" value="GMP_synthase_A"/>
    <property type="match status" value="1"/>
</dbReference>
<comment type="catalytic activity">
    <reaction evidence="8">
        <text>XMP + L-glutamine + ATP + H2O = GMP + L-glutamate + AMP + diphosphate + 2 H(+)</text>
        <dbReference type="Rhea" id="RHEA:11680"/>
        <dbReference type="ChEBI" id="CHEBI:15377"/>
        <dbReference type="ChEBI" id="CHEBI:15378"/>
        <dbReference type="ChEBI" id="CHEBI:29985"/>
        <dbReference type="ChEBI" id="CHEBI:30616"/>
        <dbReference type="ChEBI" id="CHEBI:33019"/>
        <dbReference type="ChEBI" id="CHEBI:57464"/>
        <dbReference type="ChEBI" id="CHEBI:58115"/>
        <dbReference type="ChEBI" id="CHEBI:58359"/>
        <dbReference type="ChEBI" id="CHEBI:456215"/>
        <dbReference type="EC" id="6.3.5.2"/>
    </reaction>
</comment>
<name>A0ABD4TK19_9EURY</name>
<evidence type="ECO:0000256" key="6">
    <source>
        <dbReference type="ARBA" id="ARBA00022840"/>
    </source>
</evidence>
<evidence type="ECO:0000256" key="5">
    <source>
        <dbReference type="ARBA" id="ARBA00022755"/>
    </source>
</evidence>
<evidence type="ECO:0000256" key="1">
    <source>
        <dbReference type="ARBA" id="ARBA00002332"/>
    </source>
</evidence>
<dbReference type="InterPro" id="IPR004739">
    <property type="entry name" value="GMP_synth_GATase"/>
</dbReference>
<keyword evidence="7 8" id="KW-0315">Glutamine amidotransferase</keyword>
<dbReference type="InterPro" id="IPR023686">
    <property type="entry name" value="GMP_synthase_A"/>
</dbReference>
<comment type="subunit">
    <text evidence="8">Heterodimer composed of a glutamine amidotransferase subunit (A) and a GMP-binding subunit (B).</text>
</comment>
<reference evidence="10 11" key="1">
    <citation type="submission" date="2019-08" db="EMBL/GenBank/DDBJ databases">
        <authorList>
            <person name="Chen S.-C."/>
            <person name="Lai M.-C."/>
            <person name="You Y.-T."/>
        </authorList>
    </citation>
    <scope>NUCLEOTIDE SEQUENCE [LARGE SCALE GENOMIC DNA]</scope>
    <source>
        <strain evidence="10 11">P2F9704a</strain>
    </source>
</reference>
<dbReference type="NCBIfam" id="TIGR00888">
    <property type="entry name" value="guaA_Nterm"/>
    <property type="match status" value="1"/>
</dbReference>
<dbReference type="PROSITE" id="PS51273">
    <property type="entry name" value="GATASE_TYPE_1"/>
    <property type="match status" value="1"/>
</dbReference>
<dbReference type="NCBIfam" id="NF001975">
    <property type="entry name" value="PRK00758.1"/>
    <property type="match status" value="1"/>
</dbReference>
<feature type="active site" evidence="8">
    <location>
        <position position="162"/>
    </location>
</feature>
<dbReference type="Gene3D" id="3.40.50.880">
    <property type="match status" value="1"/>
</dbReference>
<evidence type="ECO:0000313" key="10">
    <source>
        <dbReference type="EMBL" id="MCQ1539278.1"/>
    </source>
</evidence>
<dbReference type="EC" id="6.3.5.2" evidence="8"/>
<evidence type="ECO:0000259" key="9">
    <source>
        <dbReference type="Pfam" id="PF00117"/>
    </source>
</evidence>
<dbReference type="RefSeq" id="WP_255333243.1">
    <property type="nucleotide sequence ID" value="NZ_VOTZ01000023.1"/>
</dbReference>
<evidence type="ECO:0000256" key="7">
    <source>
        <dbReference type="ARBA" id="ARBA00022962"/>
    </source>
</evidence>
<dbReference type="AlphaFoldDB" id="A0ABD4TK19"/>
<dbReference type="InterPro" id="IPR017926">
    <property type="entry name" value="GATASE"/>
</dbReference>
<dbReference type="InterPro" id="IPR029062">
    <property type="entry name" value="Class_I_gatase-like"/>
</dbReference>
<dbReference type="GO" id="GO:0005524">
    <property type="term" value="F:ATP binding"/>
    <property type="evidence" value="ECO:0007669"/>
    <property type="project" value="UniProtKB-KW"/>
</dbReference>
<keyword evidence="4 8" id="KW-0332">GMP biosynthesis</keyword>
<keyword evidence="2 8" id="KW-0436">Ligase</keyword>
<protein>
    <recommendedName>
        <fullName evidence="8">GMP synthase [glutamine-hydrolyzing] subunit A</fullName>
        <ecNumber evidence="8">6.3.5.2</ecNumber>
    </recommendedName>
    <alternativeName>
        <fullName evidence="8">Glutamine amidotransferase</fullName>
    </alternativeName>
</protein>
<comment type="caution">
    <text evidence="10">The sequence shown here is derived from an EMBL/GenBank/DDBJ whole genome shotgun (WGS) entry which is preliminary data.</text>
</comment>
<evidence type="ECO:0000256" key="2">
    <source>
        <dbReference type="ARBA" id="ARBA00022598"/>
    </source>
</evidence>
<evidence type="ECO:0000256" key="4">
    <source>
        <dbReference type="ARBA" id="ARBA00022749"/>
    </source>
</evidence>
<keyword evidence="11" id="KW-1185">Reference proteome</keyword>
<evidence type="ECO:0000256" key="8">
    <source>
        <dbReference type="HAMAP-Rule" id="MF_01510"/>
    </source>
</evidence>
<dbReference type="PRINTS" id="PR00096">
    <property type="entry name" value="GATASE"/>
</dbReference>
<keyword evidence="3 8" id="KW-0547">Nucleotide-binding</keyword>
<feature type="domain" description="Glutamine amidotransferase" evidence="9">
    <location>
        <begin position="6"/>
        <end position="178"/>
    </location>
</feature>
<dbReference type="Proteomes" id="UP001524383">
    <property type="component" value="Unassembled WGS sequence"/>
</dbReference>
<evidence type="ECO:0000256" key="3">
    <source>
        <dbReference type="ARBA" id="ARBA00022741"/>
    </source>
</evidence>
<gene>
    <name evidence="8" type="primary">guaAA</name>
    <name evidence="10" type="ORF">FTO68_09830</name>
</gene>
<dbReference type="PRINTS" id="PR00097">
    <property type="entry name" value="ANTSNTHASEII"/>
</dbReference>
<dbReference type="Pfam" id="PF00117">
    <property type="entry name" value="GATase"/>
    <property type="match status" value="1"/>
</dbReference>
<keyword evidence="6 8" id="KW-0067">ATP-binding</keyword>
<dbReference type="PANTHER" id="PTHR11922:SF2">
    <property type="entry name" value="GMP SYNTHASE [GLUTAMINE-HYDROLYZING]"/>
    <property type="match status" value="1"/>
</dbReference>
<feature type="active site" evidence="8">
    <location>
        <position position="164"/>
    </location>
</feature>
<feature type="active site" description="Nucleophile" evidence="8">
    <location>
        <position position="75"/>
    </location>
</feature>
<proteinExistence type="inferred from homology"/>
<dbReference type="PANTHER" id="PTHR11922">
    <property type="entry name" value="GMP SYNTHASE-RELATED"/>
    <property type="match status" value="1"/>
</dbReference>
<dbReference type="EMBL" id="VOTZ01000023">
    <property type="protein sequence ID" value="MCQ1539278.1"/>
    <property type="molecule type" value="Genomic_DNA"/>
</dbReference>
<dbReference type="GO" id="GO:0003922">
    <property type="term" value="F:GMP synthase (glutamine-hydrolyzing) activity"/>
    <property type="evidence" value="ECO:0007669"/>
    <property type="project" value="UniProtKB-UniRule"/>
</dbReference>
<comment type="function">
    <text evidence="1 8">Catalyzes the synthesis of GMP from XMP.</text>
</comment>
<accession>A0ABD4TK19</accession>
<keyword evidence="5 8" id="KW-0658">Purine biosynthesis</keyword>
<sequence>MLPLFVVNNYGQFNHLIHRMLRDLDIPVMMIPNTTIPSEIEGRCRGIILGGGPSIDRIGRCAEYLDLGIPVLGICLGHQLIAHSLGGEIGSGKSGGYGGVDVTIRNHGGILDGYPDTIHVWASHADEVKRAPDGFTILATSTICEIEAMACHEKRIFGLQWHPEVSHSENGSLIYQNFNEICKE</sequence>
<dbReference type="SUPFAM" id="SSF52317">
    <property type="entry name" value="Class I glutamine amidotransferase-like"/>
    <property type="match status" value="1"/>
</dbReference>
<comment type="pathway">
    <text evidence="8">Purine metabolism; GMP biosynthesis; GMP from XMP (L-Gln route): step 1/1.</text>
</comment>
<dbReference type="FunFam" id="3.40.50.880:FF:000047">
    <property type="entry name" value="GMP synthase [glutamine-hydrolyzing] subunit A"/>
    <property type="match status" value="1"/>
</dbReference>
<organism evidence="10 11">
    <name type="scientific">Methanocalculus taiwanensis</name>
    <dbReference type="NCBI Taxonomy" id="106207"/>
    <lineage>
        <taxon>Archaea</taxon>
        <taxon>Methanobacteriati</taxon>
        <taxon>Methanobacteriota</taxon>
        <taxon>Stenosarchaea group</taxon>
        <taxon>Methanomicrobia</taxon>
        <taxon>Methanomicrobiales</taxon>
        <taxon>Methanocalculaceae</taxon>
        <taxon>Methanocalculus</taxon>
    </lineage>
</organism>